<sequence length="94" mass="9816">MARGTLHTIGIIGWGGRCLGNNGFECSIAFADTWIPTVGRKKGFAGERGCRAGVQGWKSSLMLQWVSCVGSEVSTSILIIVGERVVVGGEGGFA</sequence>
<evidence type="ECO:0000313" key="2">
    <source>
        <dbReference type="Proteomes" id="UP001054837"/>
    </source>
</evidence>
<name>A0AAV4WMF2_9ARAC</name>
<proteinExistence type="predicted"/>
<comment type="caution">
    <text evidence="1">The sequence shown here is derived from an EMBL/GenBank/DDBJ whole genome shotgun (WGS) entry which is preliminary data.</text>
</comment>
<gene>
    <name evidence="1" type="ORF">CDAR_390101</name>
</gene>
<reference evidence="1 2" key="1">
    <citation type="submission" date="2021-06" db="EMBL/GenBank/DDBJ databases">
        <title>Caerostris darwini draft genome.</title>
        <authorList>
            <person name="Kono N."/>
            <person name="Arakawa K."/>
        </authorList>
    </citation>
    <scope>NUCLEOTIDE SEQUENCE [LARGE SCALE GENOMIC DNA]</scope>
</reference>
<dbReference type="Proteomes" id="UP001054837">
    <property type="component" value="Unassembled WGS sequence"/>
</dbReference>
<protein>
    <submittedName>
        <fullName evidence="1">Uncharacterized protein</fullName>
    </submittedName>
</protein>
<accession>A0AAV4WMF2</accession>
<dbReference type="AlphaFoldDB" id="A0AAV4WMF2"/>
<dbReference type="EMBL" id="BPLQ01014783">
    <property type="protein sequence ID" value="GIY83131.1"/>
    <property type="molecule type" value="Genomic_DNA"/>
</dbReference>
<keyword evidence="2" id="KW-1185">Reference proteome</keyword>
<evidence type="ECO:0000313" key="1">
    <source>
        <dbReference type="EMBL" id="GIY83131.1"/>
    </source>
</evidence>
<organism evidence="1 2">
    <name type="scientific">Caerostris darwini</name>
    <dbReference type="NCBI Taxonomy" id="1538125"/>
    <lineage>
        <taxon>Eukaryota</taxon>
        <taxon>Metazoa</taxon>
        <taxon>Ecdysozoa</taxon>
        <taxon>Arthropoda</taxon>
        <taxon>Chelicerata</taxon>
        <taxon>Arachnida</taxon>
        <taxon>Araneae</taxon>
        <taxon>Araneomorphae</taxon>
        <taxon>Entelegynae</taxon>
        <taxon>Araneoidea</taxon>
        <taxon>Araneidae</taxon>
        <taxon>Caerostris</taxon>
    </lineage>
</organism>